<name>A0A7S2KXH7_9STRA</name>
<reference evidence="2" key="1">
    <citation type="submission" date="2021-01" db="EMBL/GenBank/DDBJ databases">
        <authorList>
            <person name="Corre E."/>
            <person name="Pelletier E."/>
            <person name="Niang G."/>
            <person name="Scheremetjew M."/>
            <person name="Finn R."/>
            <person name="Kale V."/>
            <person name="Holt S."/>
            <person name="Cochrane G."/>
            <person name="Meng A."/>
            <person name="Brown T."/>
            <person name="Cohen L."/>
        </authorList>
    </citation>
    <scope>NUCLEOTIDE SEQUENCE</scope>
    <source>
        <strain evidence="2">SM1012Den-03</strain>
    </source>
</reference>
<feature type="compositionally biased region" description="Basic and acidic residues" evidence="1">
    <location>
        <begin position="446"/>
        <end position="458"/>
    </location>
</feature>
<dbReference type="SUPFAM" id="SSF52540">
    <property type="entry name" value="P-loop containing nucleoside triphosphate hydrolases"/>
    <property type="match status" value="1"/>
</dbReference>
<dbReference type="InterPro" id="IPR027417">
    <property type="entry name" value="P-loop_NTPase"/>
</dbReference>
<dbReference type="Gene3D" id="3.40.50.300">
    <property type="entry name" value="P-loop containing nucleotide triphosphate hydrolases"/>
    <property type="match status" value="1"/>
</dbReference>
<organism evidence="2">
    <name type="scientific">Skeletonema marinoi</name>
    <dbReference type="NCBI Taxonomy" id="267567"/>
    <lineage>
        <taxon>Eukaryota</taxon>
        <taxon>Sar</taxon>
        <taxon>Stramenopiles</taxon>
        <taxon>Ochrophyta</taxon>
        <taxon>Bacillariophyta</taxon>
        <taxon>Coscinodiscophyceae</taxon>
        <taxon>Thalassiosirophycidae</taxon>
        <taxon>Thalassiosirales</taxon>
        <taxon>Skeletonemataceae</taxon>
        <taxon>Skeletonema</taxon>
        <taxon>Skeletonema marinoi-dohrnii complex</taxon>
    </lineage>
</organism>
<dbReference type="EMBL" id="HBGZ01009057">
    <property type="protein sequence ID" value="CAD9589711.1"/>
    <property type="molecule type" value="Transcribed_RNA"/>
</dbReference>
<feature type="region of interest" description="Disordered" evidence="1">
    <location>
        <begin position="426"/>
        <end position="458"/>
    </location>
</feature>
<evidence type="ECO:0008006" key="3">
    <source>
        <dbReference type="Google" id="ProtNLM"/>
    </source>
</evidence>
<dbReference type="AlphaFoldDB" id="A0A7S2KXH7"/>
<proteinExistence type="predicted"/>
<accession>A0A7S2KXH7</accession>
<evidence type="ECO:0000256" key="1">
    <source>
        <dbReference type="SAM" id="MobiDB-lite"/>
    </source>
</evidence>
<sequence length="458" mass="52001">MAMTTKKKQLLSLALGCVFLFYIINLNKISHVGDQQAYIEGSIPSQLLRANPRREAVPYTVPDQLPDIDPTEWIFLIIHYHKTGHDLSRSLRDFITNSTELKHNGEENAFARRHHDQYTKCPKDVDMRRSMIYVQVSPNFFCDIRTLAKELLSHKKKTKIKIIHLVRNPFSMAISNFNYHSAYPVIEPWVMTAQPCAEEKFFGVQSYPELLLPTFLEQQDVMGGVGLDNPLMYPDDFGALSERCHALYQNSFNRAGSEKWNYYNHLRHLDPTQGLELATIQMCSSGINGGDLLRMANNIIKLKEIEQQLAQEDCTGTGVPCGERIHTLTLSLDWFIQDPYGMTIRFLDYALGNAITKGEKIRIAQRYRQSYYRKVSGGDSHITKGKNVETPKGHVVDPVLLENMLRGHELLGRVLGNVERVVDDALGYPVDNGGGGEQDEQDVVPMEERGDTNEGVSR</sequence>
<evidence type="ECO:0000313" key="2">
    <source>
        <dbReference type="EMBL" id="CAD9589711.1"/>
    </source>
</evidence>
<gene>
    <name evidence="2" type="ORF">SMAR0320_LOCUS6510</name>
</gene>
<protein>
    <recommendedName>
        <fullName evidence="3">Sulfotransferase domain-containing protein</fullName>
    </recommendedName>
</protein>